<dbReference type="Pfam" id="PF06808">
    <property type="entry name" value="DctM"/>
    <property type="match status" value="1"/>
</dbReference>
<gene>
    <name evidence="3" type="primary">dctM_1</name>
    <name evidence="3" type="ORF">Mgrana_01275</name>
</gene>
<feature type="transmembrane region" description="Helical" evidence="1">
    <location>
        <begin position="357"/>
        <end position="378"/>
    </location>
</feature>
<feature type="domain" description="TRAP C4-dicarboxylate transport system permease DctM subunit" evidence="2">
    <location>
        <begin position="125"/>
        <end position="588"/>
    </location>
</feature>
<keyword evidence="4" id="KW-1185">Reference proteome</keyword>
<accession>A0A399F880</accession>
<reference evidence="3 4" key="1">
    <citation type="submission" date="2018-08" db="EMBL/GenBank/DDBJ databases">
        <title>Meiothermus granaticius genome AF-68 sequencing project.</title>
        <authorList>
            <person name="Da Costa M.S."/>
            <person name="Albuquerque L."/>
            <person name="Raposo P."/>
            <person name="Froufe H.J.C."/>
            <person name="Barroso C.S."/>
            <person name="Egas C."/>
        </authorList>
    </citation>
    <scope>NUCLEOTIDE SEQUENCE [LARGE SCALE GENOMIC DNA]</scope>
    <source>
        <strain evidence="3 4">AF-68</strain>
    </source>
</reference>
<organism evidence="3 4">
    <name type="scientific">Meiothermus granaticius NBRC 107808</name>
    <dbReference type="NCBI Taxonomy" id="1227551"/>
    <lineage>
        <taxon>Bacteria</taxon>
        <taxon>Thermotogati</taxon>
        <taxon>Deinococcota</taxon>
        <taxon>Deinococci</taxon>
        <taxon>Thermales</taxon>
        <taxon>Thermaceae</taxon>
        <taxon>Meiothermus</taxon>
    </lineage>
</organism>
<evidence type="ECO:0000259" key="2">
    <source>
        <dbReference type="Pfam" id="PF06808"/>
    </source>
</evidence>
<feature type="transmembrane region" description="Helical" evidence="1">
    <location>
        <begin position="572"/>
        <end position="591"/>
    </location>
</feature>
<dbReference type="NCBIfam" id="TIGR02123">
    <property type="entry name" value="TRAP_fused"/>
    <property type="match status" value="1"/>
</dbReference>
<dbReference type="InterPro" id="IPR011853">
    <property type="entry name" value="TRAP_DctM-Dct_fused"/>
</dbReference>
<evidence type="ECO:0000313" key="3">
    <source>
        <dbReference type="EMBL" id="RIH92867.1"/>
    </source>
</evidence>
<dbReference type="EMBL" id="QWLB01000013">
    <property type="protein sequence ID" value="RIH92867.1"/>
    <property type="molecule type" value="Genomic_DNA"/>
</dbReference>
<dbReference type="PANTHER" id="PTHR43849:SF2">
    <property type="entry name" value="BLL3936 PROTEIN"/>
    <property type="match status" value="1"/>
</dbReference>
<feature type="transmembrane region" description="Helical" evidence="1">
    <location>
        <begin position="650"/>
        <end position="667"/>
    </location>
</feature>
<evidence type="ECO:0000313" key="4">
    <source>
        <dbReference type="Proteomes" id="UP000266178"/>
    </source>
</evidence>
<dbReference type="OrthoDB" id="9759894at2"/>
<feature type="transmembrane region" description="Helical" evidence="1">
    <location>
        <begin position="463"/>
        <end position="486"/>
    </location>
</feature>
<feature type="transmembrane region" description="Helical" evidence="1">
    <location>
        <begin position="523"/>
        <end position="551"/>
    </location>
</feature>
<dbReference type="PANTHER" id="PTHR43849">
    <property type="entry name" value="BLL3936 PROTEIN"/>
    <property type="match status" value="1"/>
</dbReference>
<feature type="transmembrane region" description="Helical" evidence="1">
    <location>
        <begin position="316"/>
        <end position="336"/>
    </location>
</feature>
<dbReference type="Proteomes" id="UP000266178">
    <property type="component" value="Unassembled WGS sequence"/>
</dbReference>
<feature type="transmembrane region" description="Helical" evidence="1">
    <location>
        <begin position="493"/>
        <end position="511"/>
    </location>
</feature>
<dbReference type="AlphaFoldDB" id="A0A399F880"/>
<keyword evidence="1" id="KW-1133">Transmembrane helix</keyword>
<dbReference type="InterPro" id="IPR010656">
    <property type="entry name" value="DctM"/>
</dbReference>
<keyword evidence="1" id="KW-0812">Transmembrane</keyword>
<feature type="transmembrane region" description="Helical" evidence="1">
    <location>
        <begin position="626"/>
        <end position="644"/>
    </location>
</feature>
<name>A0A399F880_9DEIN</name>
<feature type="transmembrane region" description="Helical" evidence="1">
    <location>
        <begin position="597"/>
        <end position="617"/>
    </location>
</feature>
<sequence length="679" mass="72286">MAEAKAAQEILEESESGGRKPKNWTRWLIFAVAVGWTIFQLWATQLGTIDLFVLKSIHLAFASMLAFLVYPYGKRSPRDRVPWPDLVLGLLAVAGPLYIAIQFQAINEQQGGVANARDIWFGTLTILLLLLAAWRVLGRVMPIIALVFILFSLMGPKGVFHVSLPSWLQFHAGFSWPQAVNQLYLTSEGIWGTPIGVSASFVFLFVLFGALLERLGAGLFLIQVAYSLLGTSRGGPAKAAVVASALHGMVSGSSVSNVVTVGSLTIPLMKRVGYPAETAGAIEVASGSNGQLMPPVMGAAAFIMANYLNIPYSQLIIYAALPAFLAYATLFVVVHLEALRLGLKGVPRSELPPLGPILRSGFHYILPLAYLIYALVIAKISAERAALNTVALIVVLMFAQELFRSLRAGKGPLAGLRKAFLLTIDGFENAGRGMVGIALATASAGIIVGVVTTTGLGQGLAQVVQFLSGGNIILVLILAHLTSLLLGMGLPTTANYIVMASLVVPVVLNIADPAATNQALKIAAHMFVFYFGIMADSTPPVALAAYAASAIAKSDFWRTGIQGFVYEMRTAFLAYMFFFNPALLLQGVSGFGQALEIAGFAFLGMVAFASATMGFLHTKANPVQRILLLATALLLVTPGSLTLFGTTFPALLIDGIGVGLLLLIYLWQRTTTRAARAVL</sequence>
<feature type="transmembrane region" description="Helical" evidence="1">
    <location>
        <begin position="85"/>
        <end position="107"/>
    </location>
</feature>
<evidence type="ECO:0000256" key="1">
    <source>
        <dbReference type="SAM" id="Phobius"/>
    </source>
</evidence>
<feature type="transmembrane region" description="Helical" evidence="1">
    <location>
        <begin position="27"/>
        <end position="46"/>
    </location>
</feature>
<keyword evidence="1" id="KW-0472">Membrane</keyword>
<feature type="transmembrane region" description="Helical" evidence="1">
    <location>
        <begin position="119"/>
        <end position="137"/>
    </location>
</feature>
<feature type="transmembrane region" description="Helical" evidence="1">
    <location>
        <begin position="52"/>
        <end position="73"/>
    </location>
</feature>
<feature type="transmembrane region" description="Helical" evidence="1">
    <location>
        <begin position="190"/>
        <end position="212"/>
    </location>
</feature>
<proteinExistence type="predicted"/>
<feature type="transmembrane region" description="Helical" evidence="1">
    <location>
        <begin position="144"/>
        <end position="170"/>
    </location>
</feature>
<dbReference type="RefSeq" id="WP_119356780.1">
    <property type="nucleotide sequence ID" value="NZ_BJXM01000001.1"/>
</dbReference>
<feature type="transmembrane region" description="Helical" evidence="1">
    <location>
        <begin position="435"/>
        <end position="457"/>
    </location>
</feature>
<protein>
    <submittedName>
        <fullName evidence="3">C4-dicarboxylate TRAP transporter large permease protein DctM</fullName>
    </submittedName>
</protein>
<comment type="caution">
    <text evidence="3">The sequence shown here is derived from an EMBL/GenBank/DDBJ whole genome shotgun (WGS) entry which is preliminary data.</text>
</comment>